<dbReference type="AlphaFoldDB" id="A0A2P2PTI9"/>
<sequence length="61" mass="6740">MRFGALVNNPLKGHAYLRRGSVHLLFCLSSSATRTISKVKLPNLLPWRSSLKGDAPICHPL</sequence>
<protein>
    <submittedName>
        <fullName evidence="1">Uncharacterized protein</fullName>
    </submittedName>
</protein>
<name>A0A2P2PTI9_RHIMU</name>
<dbReference type="EMBL" id="GGEC01077580">
    <property type="protein sequence ID" value="MBX58064.1"/>
    <property type="molecule type" value="Transcribed_RNA"/>
</dbReference>
<proteinExistence type="predicted"/>
<evidence type="ECO:0000313" key="1">
    <source>
        <dbReference type="EMBL" id="MBX58064.1"/>
    </source>
</evidence>
<reference evidence="1" key="1">
    <citation type="submission" date="2018-02" db="EMBL/GenBank/DDBJ databases">
        <title>Rhizophora mucronata_Transcriptome.</title>
        <authorList>
            <person name="Meera S.P."/>
            <person name="Sreeshan A."/>
            <person name="Augustine A."/>
        </authorList>
    </citation>
    <scope>NUCLEOTIDE SEQUENCE</scope>
    <source>
        <tissue evidence="1">Leaf</tissue>
    </source>
</reference>
<organism evidence="1">
    <name type="scientific">Rhizophora mucronata</name>
    <name type="common">Asiatic mangrove</name>
    <dbReference type="NCBI Taxonomy" id="61149"/>
    <lineage>
        <taxon>Eukaryota</taxon>
        <taxon>Viridiplantae</taxon>
        <taxon>Streptophyta</taxon>
        <taxon>Embryophyta</taxon>
        <taxon>Tracheophyta</taxon>
        <taxon>Spermatophyta</taxon>
        <taxon>Magnoliopsida</taxon>
        <taxon>eudicotyledons</taxon>
        <taxon>Gunneridae</taxon>
        <taxon>Pentapetalae</taxon>
        <taxon>rosids</taxon>
        <taxon>fabids</taxon>
        <taxon>Malpighiales</taxon>
        <taxon>Rhizophoraceae</taxon>
        <taxon>Rhizophora</taxon>
    </lineage>
</organism>
<accession>A0A2P2PTI9</accession>